<comment type="caution">
    <text evidence="3">The sequence shown here is derived from an EMBL/GenBank/DDBJ whole genome shotgun (WGS) entry which is preliminary data.</text>
</comment>
<sequence length="364" mass="38453">MDSSSSGSLPSSSGGGGGNGAGSHEEEYTSAPNHEILSPFLPLNSSTDQYQYPFSNYQIQDHFPLNPNSILSRTSLDSPHWPSSTPLIPSCTNNNAQLLNSVTSAASVQPPVASENRTMAPANSAPTRGPKKRSRASRRPPTTVLTTDTSNFRAMVQEFTGFPAAPFVPASPFVRPRLNTGLGLFQSGSNSALGSPYLLRPFPQKLQTNPCVPQNNLSSSTIVDAIASIARSNGNLANLNNTMFGASNATSTSSSGSNTNFVNASTTSIATTSSTDPISNFLNLHSHHATNSKYNFAAQGDLDGLVGSNGSNPMRLACDGFEPDKSRFASLEAETQAMEKGIFGFLNYADLKDKRSLSNCTNEG</sequence>
<dbReference type="PANTHER" id="PTHR33179">
    <property type="entry name" value="VQ MOTIF-CONTAINING PROTEIN"/>
    <property type="match status" value="1"/>
</dbReference>
<protein>
    <submittedName>
        <fullName evidence="3">VQ motif-containing protein</fullName>
    </submittedName>
</protein>
<feature type="compositionally biased region" description="Basic residues" evidence="1">
    <location>
        <begin position="129"/>
        <end position="138"/>
    </location>
</feature>
<accession>A0A833QQI8</accession>
<reference evidence="3" key="1">
    <citation type="submission" date="2020-01" db="EMBL/GenBank/DDBJ databases">
        <title>Genome sequence of Kobresia littledalei, the first chromosome-level genome in the family Cyperaceae.</title>
        <authorList>
            <person name="Qu G."/>
        </authorList>
    </citation>
    <scope>NUCLEOTIDE SEQUENCE</scope>
    <source>
        <strain evidence="3">C.B.Clarke</strain>
        <tissue evidence="3">Leaf</tissue>
    </source>
</reference>
<evidence type="ECO:0000313" key="4">
    <source>
        <dbReference type="Proteomes" id="UP000623129"/>
    </source>
</evidence>
<feature type="region of interest" description="Disordered" evidence="1">
    <location>
        <begin position="1"/>
        <end position="32"/>
    </location>
</feature>
<dbReference type="AlphaFoldDB" id="A0A833QQI8"/>
<organism evidence="3 4">
    <name type="scientific">Carex littledalei</name>
    <dbReference type="NCBI Taxonomy" id="544730"/>
    <lineage>
        <taxon>Eukaryota</taxon>
        <taxon>Viridiplantae</taxon>
        <taxon>Streptophyta</taxon>
        <taxon>Embryophyta</taxon>
        <taxon>Tracheophyta</taxon>
        <taxon>Spermatophyta</taxon>
        <taxon>Magnoliopsida</taxon>
        <taxon>Liliopsida</taxon>
        <taxon>Poales</taxon>
        <taxon>Cyperaceae</taxon>
        <taxon>Cyperoideae</taxon>
        <taxon>Cariceae</taxon>
        <taxon>Carex</taxon>
        <taxon>Carex subgen. Euthyceras</taxon>
    </lineage>
</organism>
<dbReference type="Pfam" id="PF05678">
    <property type="entry name" value="VQ"/>
    <property type="match status" value="1"/>
</dbReference>
<evidence type="ECO:0000256" key="1">
    <source>
        <dbReference type="SAM" id="MobiDB-lite"/>
    </source>
</evidence>
<dbReference type="EMBL" id="SWLB01000024">
    <property type="protein sequence ID" value="KAF3322997.1"/>
    <property type="molecule type" value="Genomic_DNA"/>
</dbReference>
<name>A0A833QQI8_9POAL</name>
<dbReference type="Proteomes" id="UP000623129">
    <property type="component" value="Unassembled WGS sequence"/>
</dbReference>
<feature type="region of interest" description="Disordered" evidence="1">
    <location>
        <begin position="107"/>
        <end position="145"/>
    </location>
</feature>
<dbReference type="InterPro" id="IPR008889">
    <property type="entry name" value="VQ"/>
</dbReference>
<dbReference type="OrthoDB" id="780193at2759"/>
<evidence type="ECO:0000313" key="3">
    <source>
        <dbReference type="EMBL" id="KAF3322997.1"/>
    </source>
</evidence>
<evidence type="ECO:0000259" key="2">
    <source>
        <dbReference type="Pfam" id="PF05678"/>
    </source>
</evidence>
<proteinExistence type="predicted"/>
<feature type="domain" description="VQ" evidence="2">
    <location>
        <begin position="139"/>
        <end position="166"/>
    </location>
</feature>
<gene>
    <name evidence="3" type="ORF">FCM35_KLT12986</name>
</gene>
<feature type="compositionally biased region" description="Low complexity" evidence="1">
    <location>
        <begin position="1"/>
        <end position="12"/>
    </location>
</feature>
<keyword evidence="4" id="KW-1185">Reference proteome</keyword>
<dbReference type="PANTHER" id="PTHR33179:SF10">
    <property type="entry name" value="OS02G0753700 PROTEIN"/>
    <property type="match status" value="1"/>
</dbReference>
<dbReference type="InterPro" id="IPR039609">
    <property type="entry name" value="VQ_15/22"/>
</dbReference>